<dbReference type="Proteomes" id="UP000002703">
    <property type="component" value="Chromosome 1"/>
</dbReference>
<dbReference type="EnsemblBacteria" id="ABA78107">
    <property type="protein sequence ID" value="ABA78107"/>
    <property type="gene ID" value="RSP_1956"/>
</dbReference>
<dbReference type="PATRIC" id="fig|272943.9.peg.850"/>
<dbReference type="KEGG" id="rsp:RSP_1956"/>
<dbReference type="AlphaFoldDB" id="Q3J527"/>
<dbReference type="OrthoDB" id="8378722at2"/>
<sequence>MELRAIHWDVSFRSAFRLGDNLLPPGTYEICAEVAGALAPKEVCWQRIQFYITIERSIGRERRPIDLRALDDALRRDRALGATASAKLVPDACDPTTHARPLRTIAACGPERERTRDRRTSMAQRIVRSTAVFLRPFHLPGYDAELPAGRYQLDTEIRPPAGMTDPAAWRASVVIHLHPTTEMPNLARALTVRLADIDAAIARDEASGQSLDRFFLQAMLDDPMIRMVMESDGVTEADLRRLYEP</sequence>
<dbReference type="RefSeq" id="WP_023003533.1">
    <property type="nucleotide sequence ID" value="NC_007493.2"/>
</dbReference>
<dbReference type="eggNOG" id="ENOG5032VH6">
    <property type="taxonomic scope" value="Bacteria"/>
</dbReference>
<dbReference type="STRING" id="272943.RSP_1956"/>
<gene>
    <name evidence="1" type="ORF">RSP_1956</name>
</gene>
<dbReference type="GeneID" id="97259123"/>
<dbReference type="EMBL" id="CP000143">
    <property type="protein sequence ID" value="ABA78107.2"/>
    <property type="molecule type" value="Genomic_DNA"/>
</dbReference>
<keyword evidence="2" id="KW-1185">Reference proteome</keyword>
<evidence type="ECO:0000313" key="1">
    <source>
        <dbReference type="EMBL" id="ABA78107.2"/>
    </source>
</evidence>
<name>Q3J527_CERS4</name>
<reference evidence="2" key="1">
    <citation type="submission" date="2005-09" db="EMBL/GenBank/DDBJ databases">
        <title>Complete sequence of chromosome 1 of Rhodobacter sphaeroides 2.4.1.</title>
        <authorList>
            <person name="Copeland A."/>
            <person name="Lucas S."/>
            <person name="Lapidus A."/>
            <person name="Barry K."/>
            <person name="Detter J.C."/>
            <person name="Glavina T."/>
            <person name="Hammon N."/>
            <person name="Israni S."/>
            <person name="Pitluck S."/>
            <person name="Richardson P."/>
            <person name="Mackenzie C."/>
            <person name="Choudhary M."/>
            <person name="Larimer F."/>
            <person name="Hauser L.J."/>
            <person name="Land M."/>
            <person name="Donohue T.J."/>
            <person name="Kaplan S."/>
        </authorList>
    </citation>
    <scope>NUCLEOTIDE SEQUENCE [LARGE SCALE GENOMIC DNA]</scope>
    <source>
        <strain evidence="2">ATCC 17023 / DSM 158 / JCM 6121 / CCUG 31486 / LMG 2827 / NBRC 12203 / NCIMB 8253 / ATH 2.4.1.</strain>
    </source>
</reference>
<organism evidence="1 2">
    <name type="scientific">Cereibacter sphaeroides (strain ATCC 17023 / DSM 158 / JCM 6121 / CCUG 31486 / LMG 2827 / NBRC 12203 / NCIMB 8253 / ATH 2.4.1.)</name>
    <name type="common">Rhodobacter sphaeroides</name>
    <dbReference type="NCBI Taxonomy" id="272943"/>
    <lineage>
        <taxon>Bacteria</taxon>
        <taxon>Pseudomonadati</taxon>
        <taxon>Pseudomonadota</taxon>
        <taxon>Alphaproteobacteria</taxon>
        <taxon>Rhodobacterales</taxon>
        <taxon>Paracoccaceae</taxon>
        <taxon>Cereibacter</taxon>
    </lineage>
</organism>
<evidence type="ECO:0000313" key="2">
    <source>
        <dbReference type="Proteomes" id="UP000002703"/>
    </source>
</evidence>
<protein>
    <submittedName>
        <fullName evidence="1">Uncharacterized protein</fullName>
    </submittedName>
</protein>
<accession>Q3J527</accession>
<proteinExistence type="predicted"/>